<dbReference type="Proteomes" id="UP000323732">
    <property type="component" value="Unassembled WGS sequence"/>
</dbReference>
<comment type="caution">
    <text evidence="2">The sequence shown here is derived from an EMBL/GenBank/DDBJ whole genome shotgun (WGS) entry which is preliminary data.</text>
</comment>
<dbReference type="SUPFAM" id="SSF69322">
    <property type="entry name" value="Tricorn protease domain 2"/>
    <property type="match status" value="1"/>
</dbReference>
<proteinExistence type="predicted"/>
<accession>A0A5D4SGG4</accession>
<keyword evidence="1" id="KW-0812">Transmembrane</keyword>
<evidence type="ECO:0000313" key="2">
    <source>
        <dbReference type="EMBL" id="TYS62310.1"/>
    </source>
</evidence>
<gene>
    <name evidence="2" type="ORF">FZD47_19805</name>
</gene>
<sequence length="387" mass="43605">MMPKNIKQELEDSIPDHITMSGRQKQTILTEAAKRFERKPRRTSRLILPLVSAAAILGLSGILAAPYVQEELKESEVRQQLDASLEKVTVPDASYPSLINSQYIGDTKELVYTDGKGFYSFNKETKTTEMLVKPEEGAGLYEFAVNGDWLVWDSRNKLYAFDRHTKEIEEIPGSAAAGDFQIEEDRLSYLSADGQSWGYKLLDLFTFSESNFHEITGEGTNSQASLNEGYIVIPETIVENDKKNILFTLYNLKSGEEKREFTVPYDRAANVTLTDDKVYAELSNDGKASVLAYISLDDGKLHKVKTPPFDAFAVYEDYLALSIPEKEDSNSVKLYRIIDNRAVALPAFEHVEERLVKPRFTADGVLVVNGEGEDFSMYLLDTEKIKN</sequence>
<evidence type="ECO:0000256" key="1">
    <source>
        <dbReference type="SAM" id="Phobius"/>
    </source>
</evidence>
<feature type="transmembrane region" description="Helical" evidence="1">
    <location>
        <begin position="46"/>
        <end position="68"/>
    </location>
</feature>
<protein>
    <submittedName>
        <fullName evidence="2">Uncharacterized protein</fullName>
    </submittedName>
</protein>
<dbReference type="AlphaFoldDB" id="A0A5D4SGG4"/>
<organism evidence="2 3">
    <name type="scientific">Bacillus infantis</name>
    <dbReference type="NCBI Taxonomy" id="324767"/>
    <lineage>
        <taxon>Bacteria</taxon>
        <taxon>Bacillati</taxon>
        <taxon>Bacillota</taxon>
        <taxon>Bacilli</taxon>
        <taxon>Bacillales</taxon>
        <taxon>Bacillaceae</taxon>
        <taxon>Bacillus</taxon>
    </lineage>
</organism>
<keyword evidence="1" id="KW-0472">Membrane</keyword>
<dbReference type="EMBL" id="VTES01000005">
    <property type="protein sequence ID" value="TYS62310.1"/>
    <property type="molecule type" value="Genomic_DNA"/>
</dbReference>
<dbReference type="RefSeq" id="WP_187445485.1">
    <property type="nucleotide sequence ID" value="NZ_JAWPEO010000008.1"/>
</dbReference>
<name>A0A5D4SGG4_9BACI</name>
<reference evidence="2 3" key="1">
    <citation type="submission" date="2019-08" db="EMBL/GenBank/DDBJ databases">
        <title>Bacillus genomes from the desert of Cuatro Cienegas, Coahuila.</title>
        <authorList>
            <person name="Olmedo-Alvarez G."/>
        </authorList>
    </citation>
    <scope>NUCLEOTIDE SEQUENCE [LARGE SCALE GENOMIC DNA]</scope>
    <source>
        <strain evidence="2 3">CH37_1T</strain>
    </source>
</reference>
<keyword evidence="1" id="KW-1133">Transmembrane helix</keyword>
<evidence type="ECO:0000313" key="3">
    <source>
        <dbReference type="Proteomes" id="UP000323732"/>
    </source>
</evidence>